<dbReference type="EC" id="1.4.1.21" evidence="6"/>
<dbReference type="InterPro" id="IPR005106">
    <property type="entry name" value="Asp/hSer_DH_NAD-bd"/>
</dbReference>
<evidence type="ECO:0000259" key="7">
    <source>
        <dbReference type="Pfam" id="PF01958"/>
    </source>
</evidence>
<accession>A0A554RNY3</accession>
<name>A0A554RNY3_9ACTN</name>
<feature type="domain" description="Aspartate dehydrogenase" evidence="7">
    <location>
        <begin position="181"/>
        <end position="264"/>
    </location>
</feature>
<evidence type="ECO:0000256" key="6">
    <source>
        <dbReference type="HAMAP-Rule" id="MF_01265"/>
    </source>
</evidence>
<feature type="active site" evidence="6">
    <location>
        <position position="229"/>
    </location>
</feature>
<dbReference type="InterPro" id="IPR011182">
    <property type="entry name" value="L-Asp_DH"/>
</dbReference>
<comment type="catalytic activity">
    <reaction evidence="6">
        <text>L-aspartate + NADP(+) + H2O = oxaloacetate + NH4(+) + NADPH + H(+)</text>
        <dbReference type="Rhea" id="RHEA:11784"/>
        <dbReference type="ChEBI" id="CHEBI:15377"/>
        <dbReference type="ChEBI" id="CHEBI:15378"/>
        <dbReference type="ChEBI" id="CHEBI:16452"/>
        <dbReference type="ChEBI" id="CHEBI:28938"/>
        <dbReference type="ChEBI" id="CHEBI:29991"/>
        <dbReference type="ChEBI" id="CHEBI:57783"/>
        <dbReference type="ChEBI" id="CHEBI:58349"/>
        <dbReference type="EC" id="1.4.1.21"/>
    </reaction>
</comment>
<keyword evidence="3 6" id="KW-0521">NADP</keyword>
<feature type="binding site" evidence="6">
    <location>
        <position position="199"/>
    </location>
    <ligand>
        <name>NAD(+)</name>
        <dbReference type="ChEBI" id="CHEBI:57540"/>
    </ligand>
</feature>
<keyword evidence="4 6" id="KW-0560">Oxidoreductase</keyword>
<dbReference type="PANTHER" id="PTHR31873:SF6">
    <property type="entry name" value="ASPARTATE DEHYDROGENASE DOMAIN-CONTAINING PROTEIN"/>
    <property type="match status" value="1"/>
</dbReference>
<dbReference type="GO" id="GO:0016639">
    <property type="term" value="F:oxidoreductase activity, acting on the CH-NH2 group of donors, NAD or NADP as acceptor"/>
    <property type="evidence" value="ECO:0007669"/>
    <property type="project" value="UniProtKB-UniRule"/>
</dbReference>
<dbReference type="OrthoDB" id="4772942at2"/>
<dbReference type="AlphaFoldDB" id="A0A554RNY3"/>
<dbReference type="RefSeq" id="WP_143914609.1">
    <property type="nucleotide sequence ID" value="NZ_VLNT01000020.1"/>
</dbReference>
<comment type="caution">
    <text evidence="9">The sequence shown here is derived from an EMBL/GenBank/DDBJ whole genome shotgun (WGS) entry which is preliminary data.</text>
</comment>
<dbReference type="UniPathway" id="UPA00253">
    <property type="reaction ID" value="UER00456"/>
</dbReference>
<dbReference type="InterPro" id="IPR020626">
    <property type="entry name" value="Asp_DH_prok"/>
</dbReference>
<dbReference type="Pfam" id="PF01958">
    <property type="entry name" value="Asp_DH_C"/>
    <property type="match status" value="1"/>
</dbReference>
<evidence type="ECO:0000256" key="4">
    <source>
        <dbReference type="ARBA" id="ARBA00023002"/>
    </source>
</evidence>
<protein>
    <recommendedName>
        <fullName evidence="6">L-aspartate dehydrogenase</fullName>
        <ecNumber evidence="6">1.4.1.21</ecNumber>
    </recommendedName>
</protein>
<evidence type="ECO:0000313" key="9">
    <source>
        <dbReference type="EMBL" id="TSD55828.1"/>
    </source>
</evidence>
<keyword evidence="2 6" id="KW-0662">Pyridine nucleotide biosynthesis</keyword>
<evidence type="ECO:0000256" key="3">
    <source>
        <dbReference type="ARBA" id="ARBA00022857"/>
    </source>
</evidence>
<dbReference type="HAMAP" id="MF_01265">
    <property type="entry name" value="NadX"/>
    <property type="match status" value="1"/>
</dbReference>
<dbReference type="GO" id="GO:0009435">
    <property type="term" value="P:NAD+ biosynthetic process"/>
    <property type="evidence" value="ECO:0007669"/>
    <property type="project" value="UniProtKB-UniRule"/>
</dbReference>
<comment type="function">
    <text evidence="6">Specifically catalyzes the NAD or NADP-dependent dehydrogenation of L-aspartate to iminoaspartate.</text>
</comment>
<dbReference type="PANTHER" id="PTHR31873">
    <property type="entry name" value="L-ASPARTATE DEHYDROGENASE-RELATED"/>
    <property type="match status" value="1"/>
</dbReference>
<dbReference type="Pfam" id="PF03447">
    <property type="entry name" value="NAD_binding_3"/>
    <property type="match status" value="1"/>
</dbReference>
<evidence type="ECO:0000256" key="2">
    <source>
        <dbReference type="ARBA" id="ARBA00022642"/>
    </source>
</evidence>
<dbReference type="SUPFAM" id="SSF51735">
    <property type="entry name" value="NAD(P)-binding Rossmann-fold domains"/>
    <property type="match status" value="1"/>
</dbReference>
<dbReference type="Gene3D" id="3.30.360.10">
    <property type="entry name" value="Dihydrodipicolinate Reductase, domain 2"/>
    <property type="match status" value="1"/>
</dbReference>
<dbReference type="InterPro" id="IPR036291">
    <property type="entry name" value="NAD(P)-bd_dom_sf"/>
</dbReference>
<keyword evidence="5 6" id="KW-0520">NAD</keyword>
<feature type="domain" description="Aspartate/homoserine dehydrogenase NAD-binding" evidence="8">
    <location>
        <begin position="26"/>
        <end position="118"/>
    </location>
</feature>
<dbReference type="EMBL" id="VLNT01000020">
    <property type="protein sequence ID" value="TSD55828.1"/>
    <property type="molecule type" value="Genomic_DNA"/>
</dbReference>
<dbReference type="PIRSF" id="PIRSF005227">
    <property type="entry name" value="Asp_dh_NAD_syn"/>
    <property type="match status" value="1"/>
</dbReference>
<evidence type="ECO:0000313" key="10">
    <source>
        <dbReference type="Proteomes" id="UP000316988"/>
    </source>
</evidence>
<comment type="miscellaneous">
    <text evidence="6">The iminoaspartate product is unstable in aqueous solution and can decompose to oxaloacetate and ammonia.</text>
</comment>
<organism evidence="9 10">
    <name type="scientific">Aeromicrobium piscarium</name>
    <dbReference type="NCBI Taxonomy" id="2590901"/>
    <lineage>
        <taxon>Bacteria</taxon>
        <taxon>Bacillati</taxon>
        <taxon>Actinomycetota</taxon>
        <taxon>Actinomycetes</taxon>
        <taxon>Propionibacteriales</taxon>
        <taxon>Nocardioidaceae</taxon>
        <taxon>Aeromicrobium</taxon>
    </lineage>
</organism>
<gene>
    <name evidence="6" type="primary">nadX</name>
    <name evidence="9" type="ORF">FNM00_16340</name>
</gene>
<dbReference type="InterPro" id="IPR002811">
    <property type="entry name" value="Asp_DH"/>
</dbReference>
<dbReference type="Proteomes" id="UP000316988">
    <property type="component" value="Unassembled WGS sequence"/>
</dbReference>
<comment type="pathway">
    <text evidence="6">Cofactor biosynthesis; NAD(+) biosynthesis; iminoaspartate from L-aspartate (dehydrogenase route): step 1/1.</text>
</comment>
<proteinExistence type="inferred from homology"/>
<evidence type="ECO:0000256" key="5">
    <source>
        <dbReference type="ARBA" id="ARBA00023027"/>
    </source>
</evidence>
<dbReference type="Gene3D" id="3.40.50.720">
    <property type="entry name" value="NAD(P)-binding Rossmann-like Domain"/>
    <property type="match status" value="1"/>
</dbReference>
<dbReference type="GO" id="GO:0050661">
    <property type="term" value="F:NADP binding"/>
    <property type="evidence" value="ECO:0007669"/>
    <property type="project" value="UniProtKB-UniRule"/>
</dbReference>
<dbReference type="SUPFAM" id="SSF55347">
    <property type="entry name" value="Glyceraldehyde-3-phosphate dehydrogenase-like, C-terminal domain"/>
    <property type="match status" value="1"/>
</dbReference>
<evidence type="ECO:0000256" key="1">
    <source>
        <dbReference type="ARBA" id="ARBA00008331"/>
    </source>
</evidence>
<dbReference type="GO" id="GO:0051287">
    <property type="term" value="F:NAD binding"/>
    <property type="evidence" value="ECO:0007669"/>
    <property type="project" value="UniProtKB-UniRule"/>
</dbReference>
<sequence>MSEAVAVPVPTAPRPREGDLRVVVLGKGAIGAPVREALASGHVQGAQLTAIVDRRGATRPDGEPIEGDTWLGEADLVVEAAGQPAVASLGTSVIAAGVDLLVLSIGALGDEDLHDRLSAGPGRLYLSTGAIGGLDVLRAVADAGTLQYARIETTKKPRTLIQDWMSQGQRAELLDAVSRVEVLRGSPQHIAGAFPASANVAMAVAAAAGSRSLVEAAVFADPTCTVTTHEITVESTTGTYRFQIANRPSPENPATSGLVPLSVLRAIRDLAGRKETVL</sequence>
<comment type="similarity">
    <text evidence="1 6">Belongs to the L-aspartate dehydrogenase family.</text>
</comment>
<keyword evidence="10" id="KW-1185">Reference proteome</keyword>
<reference evidence="9 10" key="1">
    <citation type="submission" date="2019-07" db="EMBL/GenBank/DDBJ databases">
        <authorList>
            <person name="Zhao L.H."/>
        </authorList>
    </citation>
    <scope>NUCLEOTIDE SEQUENCE [LARGE SCALE GENOMIC DNA]</scope>
    <source>
        <strain evidence="9 10">Co35</strain>
    </source>
</reference>
<comment type="catalytic activity">
    <reaction evidence="6">
        <text>L-aspartate + NAD(+) + H2O = oxaloacetate + NH4(+) + NADH + H(+)</text>
        <dbReference type="Rhea" id="RHEA:11788"/>
        <dbReference type="ChEBI" id="CHEBI:15377"/>
        <dbReference type="ChEBI" id="CHEBI:15378"/>
        <dbReference type="ChEBI" id="CHEBI:16452"/>
        <dbReference type="ChEBI" id="CHEBI:28938"/>
        <dbReference type="ChEBI" id="CHEBI:29991"/>
        <dbReference type="ChEBI" id="CHEBI:57540"/>
        <dbReference type="ChEBI" id="CHEBI:57945"/>
        <dbReference type="EC" id="1.4.1.21"/>
    </reaction>
</comment>
<dbReference type="GO" id="GO:0033735">
    <property type="term" value="F:aspartate dehydrogenase [NAD(P)+] activity"/>
    <property type="evidence" value="ECO:0007669"/>
    <property type="project" value="UniProtKB-EC"/>
</dbReference>
<evidence type="ECO:0000259" key="8">
    <source>
        <dbReference type="Pfam" id="PF03447"/>
    </source>
</evidence>
<feature type="binding site" evidence="6">
    <location>
        <position position="130"/>
    </location>
    <ligand>
        <name>NAD(+)</name>
        <dbReference type="ChEBI" id="CHEBI:57540"/>
    </ligand>
</feature>